<gene>
    <name evidence="1" type="ORF">DWW24_21685</name>
</gene>
<organism evidence="1 2">
    <name type="scientific">Odoribacter splanchnicus</name>
    <dbReference type="NCBI Taxonomy" id="28118"/>
    <lineage>
        <taxon>Bacteria</taxon>
        <taxon>Pseudomonadati</taxon>
        <taxon>Bacteroidota</taxon>
        <taxon>Bacteroidia</taxon>
        <taxon>Bacteroidales</taxon>
        <taxon>Odoribacteraceae</taxon>
        <taxon>Odoribacter</taxon>
    </lineage>
</organism>
<name>A0A412W061_9BACT</name>
<protein>
    <submittedName>
        <fullName evidence="1">Uncharacterized protein</fullName>
    </submittedName>
</protein>
<comment type="caution">
    <text evidence="1">The sequence shown here is derived from an EMBL/GenBank/DDBJ whole genome shotgun (WGS) entry which is preliminary data.</text>
</comment>
<accession>A0A412W061</accession>
<evidence type="ECO:0000313" key="1">
    <source>
        <dbReference type="EMBL" id="RGV15953.1"/>
    </source>
</evidence>
<reference evidence="1 2" key="1">
    <citation type="submission" date="2018-08" db="EMBL/GenBank/DDBJ databases">
        <title>A genome reference for cultivated species of the human gut microbiota.</title>
        <authorList>
            <person name="Zou Y."/>
            <person name="Xue W."/>
            <person name="Luo G."/>
        </authorList>
    </citation>
    <scope>NUCLEOTIDE SEQUENCE [LARGE SCALE GENOMIC DNA]</scope>
    <source>
        <strain evidence="1 2">AF14-6AC</strain>
    </source>
</reference>
<evidence type="ECO:0000313" key="2">
    <source>
        <dbReference type="Proteomes" id="UP000283426"/>
    </source>
</evidence>
<dbReference type="EMBL" id="QRYW01000080">
    <property type="protein sequence ID" value="RGV15953.1"/>
    <property type="molecule type" value="Genomic_DNA"/>
</dbReference>
<dbReference type="AlphaFoldDB" id="A0A412W061"/>
<sequence length="122" mass="14285">MFSWLSFFIHNPLSDFYLYSYSWQKGDSLKFLLIATSKIVKSFQTFPDISTGIGRWHQSDHKHIGLSAVTTGYYQTTMDQGAFMDKIVKRRKGPSQSTTSQNTQKRKCQKILLFRHFFKETD</sequence>
<proteinExistence type="predicted"/>
<dbReference type="Proteomes" id="UP000283426">
    <property type="component" value="Unassembled WGS sequence"/>
</dbReference>